<evidence type="ECO:0000256" key="1">
    <source>
        <dbReference type="SAM" id="Phobius"/>
    </source>
</evidence>
<feature type="transmembrane region" description="Helical" evidence="1">
    <location>
        <begin position="20"/>
        <end position="37"/>
    </location>
</feature>
<dbReference type="EMBL" id="PKKO01000001">
    <property type="protein sequence ID" value="PKY73429.1"/>
    <property type="molecule type" value="Genomic_DNA"/>
</dbReference>
<dbReference type="AlphaFoldDB" id="A0A2I1IQN8"/>
<keyword evidence="3" id="KW-0012">Acyltransferase</keyword>
<dbReference type="PANTHER" id="PTHR23028:SF53">
    <property type="entry name" value="ACYL_TRANSF_3 DOMAIN-CONTAINING PROTEIN"/>
    <property type="match status" value="1"/>
</dbReference>
<dbReference type="InterPro" id="IPR002656">
    <property type="entry name" value="Acyl_transf_3_dom"/>
</dbReference>
<gene>
    <name evidence="3" type="ORF">CYJ19_02275</name>
</gene>
<keyword evidence="1" id="KW-0472">Membrane</keyword>
<proteinExistence type="predicted"/>
<accession>A0A2I1IQN8</accession>
<dbReference type="PANTHER" id="PTHR23028">
    <property type="entry name" value="ACETYLTRANSFERASE"/>
    <property type="match status" value="1"/>
</dbReference>
<feature type="transmembrane region" description="Helical" evidence="1">
    <location>
        <begin position="80"/>
        <end position="99"/>
    </location>
</feature>
<dbReference type="GO" id="GO:0016747">
    <property type="term" value="F:acyltransferase activity, transferring groups other than amino-acyl groups"/>
    <property type="evidence" value="ECO:0007669"/>
    <property type="project" value="InterPro"/>
</dbReference>
<organism evidence="3 4">
    <name type="scientific">Winkia neuii</name>
    <dbReference type="NCBI Taxonomy" id="33007"/>
    <lineage>
        <taxon>Bacteria</taxon>
        <taxon>Bacillati</taxon>
        <taxon>Actinomycetota</taxon>
        <taxon>Actinomycetes</taxon>
        <taxon>Actinomycetales</taxon>
        <taxon>Actinomycetaceae</taxon>
        <taxon>Winkia</taxon>
    </lineage>
</organism>
<evidence type="ECO:0000259" key="2">
    <source>
        <dbReference type="Pfam" id="PF01757"/>
    </source>
</evidence>
<dbReference type="GO" id="GO:0016020">
    <property type="term" value="C:membrane"/>
    <property type="evidence" value="ECO:0007669"/>
    <property type="project" value="TreeGrafter"/>
</dbReference>
<dbReference type="Proteomes" id="UP000235122">
    <property type="component" value="Unassembled WGS sequence"/>
</dbReference>
<feature type="domain" description="Acyltransferase 3" evidence="2">
    <location>
        <begin position="16"/>
        <end position="130"/>
    </location>
</feature>
<protein>
    <submittedName>
        <fullName evidence="3">Acyltransferase</fullName>
    </submittedName>
</protein>
<dbReference type="GeneID" id="35865970"/>
<comment type="caution">
    <text evidence="3">The sequence shown here is derived from an EMBL/GenBank/DDBJ whole genome shotgun (WGS) entry which is preliminary data.</text>
</comment>
<dbReference type="STRING" id="33007.HMPREF3198_01054"/>
<reference evidence="3 4" key="1">
    <citation type="submission" date="2017-12" db="EMBL/GenBank/DDBJ databases">
        <title>Phylogenetic diversity of female urinary microbiome.</title>
        <authorList>
            <person name="Thomas-White K."/>
            <person name="Wolfe A.J."/>
        </authorList>
    </citation>
    <scope>NUCLEOTIDE SEQUENCE [LARGE SCALE GENOMIC DNA]</scope>
    <source>
        <strain evidence="3 4">UMB0402</strain>
    </source>
</reference>
<dbReference type="Pfam" id="PF01757">
    <property type="entry name" value="Acyl_transf_3"/>
    <property type="match status" value="1"/>
</dbReference>
<keyword evidence="1" id="KW-1133">Transmembrane helix</keyword>
<keyword evidence="3" id="KW-0808">Transferase</keyword>
<evidence type="ECO:0000313" key="3">
    <source>
        <dbReference type="EMBL" id="PKY73429.1"/>
    </source>
</evidence>
<dbReference type="RefSeq" id="WP_024330577.1">
    <property type="nucleotide sequence ID" value="NZ_JASOXK010000012.1"/>
</dbReference>
<keyword evidence="1" id="KW-0812">Transmembrane</keyword>
<keyword evidence="4" id="KW-1185">Reference proteome</keyword>
<dbReference type="InterPro" id="IPR050879">
    <property type="entry name" value="Acyltransferase_3"/>
</dbReference>
<dbReference type="GO" id="GO:0009103">
    <property type="term" value="P:lipopolysaccharide biosynthetic process"/>
    <property type="evidence" value="ECO:0007669"/>
    <property type="project" value="TreeGrafter"/>
</dbReference>
<sequence>MHASDPLRQKRPFRTEIQGLRAICALLIIVFHAWQVGSPIGVDVFIMISAYLLTESYVRGCASGKIPSVLKRWVRTFRRLLPPLVVTILFAVVLTLKYLPKTRWGEIINQSWASLFYYQNWYLQTELVDYFAADHSLSSPLMHMWCIAVRCSYSSRWYSPS</sequence>
<name>A0A2I1IQN8_9ACTO</name>
<evidence type="ECO:0000313" key="4">
    <source>
        <dbReference type="Proteomes" id="UP000235122"/>
    </source>
</evidence>